<feature type="compositionally biased region" description="Basic residues" evidence="1">
    <location>
        <begin position="60"/>
        <end position="69"/>
    </location>
</feature>
<accession>A0ABN8I3P5</accession>
<dbReference type="EMBL" id="OW152828">
    <property type="protein sequence ID" value="CAH2045822.1"/>
    <property type="molecule type" value="Genomic_DNA"/>
</dbReference>
<keyword evidence="3" id="KW-1185">Reference proteome</keyword>
<evidence type="ECO:0000256" key="1">
    <source>
        <dbReference type="SAM" id="MobiDB-lite"/>
    </source>
</evidence>
<feature type="region of interest" description="Disordered" evidence="1">
    <location>
        <begin position="40"/>
        <end position="69"/>
    </location>
</feature>
<feature type="non-terminal residue" evidence="2">
    <location>
        <position position="69"/>
    </location>
</feature>
<sequence length="69" mass="7760">MDHKLLPLLPKQCTSCVPSLLLWLTRNIISALPVPVRLKNSTEGSGGFRERPRVMAPQNVKRKSSMFKS</sequence>
<dbReference type="Proteomes" id="UP000837857">
    <property type="component" value="Chromosome 16"/>
</dbReference>
<name>A0ABN8I3P5_9NEOP</name>
<evidence type="ECO:0000313" key="3">
    <source>
        <dbReference type="Proteomes" id="UP000837857"/>
    </source>
</evidence>
<organism evidence="2 3">
    <name type="scientific">Iphiclides podalirius</name>
    <name type="common">scarce swallowtail</name>
    <dbReference type="NCBI Taxonomy" id="110791"/>
    <lineage>
        <taxon>Eukaryota</taxon>
        <taxon>Metazoa</taxon>
        <taxon>Ecdysozoa</taxon>
        <taxon>Arthropoda</taxon>
        <taxon>Hexapoda</taxon>
        <taxon>Insecta</taxon>
        <taxon>Pterygota</taxon>
        <taxon>Neoptera</taxon>
        <taxon>Endopterygota</taxon>
        <taxon>Lepidoptera</taxon>
        <taxon>Glossata</taxon>
        <taxon>Ditrysia</taxon>
        <taxon>Papilionoidea</taxon>
        <taxon>Papilionidae</taxon>
        <taxon>Papilioninae</taxon>
        <taxon>Iphiclides</taxon>
    </lineage>
</organism>
<proteinExistence type="predicted"/>
<evidence type="ECO:0000313" key="2">
    <source>
        <dbReference type="EMBL" id="CAH2045822.1"/>
    </source>
</evidence>
<protein>
    <submittedName>
        <fullName evidence="2">Uncharacterized protein</fullName>
    </submittedName>
</protein>
<reference evidence="2" key="1">
    <citation type="submission" date="2022-03" db="EMBL/GenBank/DDBJ databases">
        <authorList>
            <person name="Martin H S."/>
        </authorList>
    </citation>
    <scope>NUCLEOTIDE SEQUENCE</scope>
</reference>
<gene>
    <name evidence="2" type="ORF">IPOD504_LOCUS5243</name>
</gene>